<dbReference type="InterPro" id="IPR001005">
    <property type="entry name" value="SANT/Myb"/>
</dbReference>
<dbReference type="RefSeq" id="XP_066710493.1">
    <property type="nucleotide sequence ID" value="XM_066861383.1"/>
</dbReference>
<evidence type="ECO:0000259" key="2">
    <source>
        <dbReference type="PROSITE" id="PS50090"/>
    </source>
</evidence>
<accession>A0ABR1TR61</accession>
<name>A0ABR1TR61_9PEZI</name>
<feature type="region of interest" description="Disordered" evidence="1">
    <location>
        <begin position="1"/>
        <end position="30"/>
    </location>
</feature>
<evidence type="ECO:0000313" key="4">
    <source>
        <dbReference type="Proteomes" id="UP001480595"/>
    </source>
</evidence>
<keyword evidence="4" id="KW-1185">Reference proteome</keyword>
<evidence type="ECO:0000313" key="3">
    <source>
        <dbReference type="EMBL" id="KAK8048244.1"/>
    </source>
</evidence>
<feature type="region of interest" description="Disordered" evidence="1">
    <location>
        <begin position="140"/>
        <end position="189"/>
    </location>
</feature>
<protein>
    <recommendedName>
        <fullName evidence="2">Myb-like domain-containing protein</fullName>
    </recommendedName>
</protein>
<dbReference type="Proteomes" id="UP001480595">
    <property type="component" value="Unassembled WGS sequence"/>
</dbReference>
<feature type="compositionally biased region" description="Acidic residues" evidence="1">
    <location>
        <begin position="367"/>
        <end position="381"/>
    </location>
</feature>
<feature type="region of interest" description="Disordered" evidence="1">
    <location>
        <begin position="74"/>
        <end position="127"/>
    </location>
</feature>
<dbReference type="GeneID" id="92094446"/>
<feature type="region of interest" description="Disordered" evidence="1">
    <location>
        <begin position="359"/>
        <end position="401"/>
    </location>
</feature>
<organism evidence="3 4">
    <name type="scientific">Apiospora phragmitis</name>
    <dbReference type="NCBI Taxonomy" id="2905665"/>
    <lineage>
        <taxon>Eukaryota</taxon>
        <taxon>Fungi</taxon>
        <taxon>Dikarya</taxon>
        <taxon>Ascomycota</taxon>
        <taxon>Pezizomycotina</taxon>
        <taxon>Sordariomycetes</taxon>
        <taxon>Xylariomycetidae</taxon>
        <taxon>Amphisphaeriales</taxon>
        <taxon>Apiosporaceae</taxon>
        <taxon>Apiospora</taxon>
    </lineage>
</organism>
<dbReference type="PROSITE" id="PS50090">
    <property type="entry name" value="MYB_LIKE"/>
    <property type="match status" value="1"/>
</dbReference>
<gene>
    <name evidence="3" type="ORF">PG994_009974</name>
</gene>
<sequence length="457" mass="49835">MVARPPFVQDTGTSVPTQSDFNFPSDSPESWNSVSIDGSCAGFGVLLKEIAQQSQGCEPMTYSMETPVSEFEIRDSTDPTGQQFYPQLETKGTDSGPFHTSRASLEPLSTHISPREVTSPESQPPVSNLATASMVRLSPINEDGTSCSNTDVEDDQSVGNYTDSDREIPVPSPENTADDSADSNVASILPTPDSTASAVLTAVVEEPVAAILSADTNQTGKIDRSSPASGQDTQALASHTTAVHNLGLRSRWRERSFQTLPSADGMPKMLKTRVQAPITSLYYGRLAARTPPSANGQCGNVARKSYRLIGRRNKQGHAPATYRLCFEISSISPIKAAPLHRIVAPSSWNMTTRWMPLSSHGGATEVSSDDEGASSTDDSDSQSDGAESDATSRALLNEEKQTKRRRWKNLEECRLRAWVKEGQDWRWIANKLHRSEAAVTQHWTIMTQKDCRDKKKT</sequence>
<feature type="domain" description="Myb-like" evidence="2">
    <location>
        <begin position="399"/>
        <end position="447"/>
    </location>
</feature>
<evidence type="ECO:0000256" key="1">
    <source>
        <dbReference type="SAM" id="MobiDB-lite"/>
    </source>
</evidence>
<reference evidence="3 4" key="1">
    <citation type="submission" date="2023-01" db="EMBL/GenBank/DDBJ databases">
        <title>Analysis of 21 Apiospora genomes using comparative genomics revels a genus with tremendous synthesis potential of carbohydrate active enzymes and secondary metabolites.</title>
        <authorList>
            <person name="Sorensen T."/>
        </authorList>
    </citation>
    <scope>NUCLEOTIDE SEQUENCE [LARGE SCALE GENOMIC DNA]</scope>
    <source>
        <strain evidence="3 4">CBS 135458</strain>
    </source>
</reference>
<comment type="caution">
    <text evidence="3">The sequence shown here is derived from an EMBL/GenBank/DDBJ whole genome shotgun (WGS) entry which is preliminary data.</text>
</comment>
<proteinExistence type="predicted"/>
<feature type="compositionally biased region" description="Polar residues" evidence="1">
    <location>
        <begin position="10"/>
        <end position="30"/>
    </location>
</feature>
<dbReference type="EMBL" id="JAQQWL010000011">
    <property type="protein sequence ID" value="KAK8048244.1"/>
    <property type="molecule type" value="Genomic_DNA"/>
</dbReference>